<comment type="caution">
    <text evidence="1">The sequence shown here is derived from an EMBL/GenBank/DDBJ whole genome shotgun (WGS) entry which is preliminary data.</text>
</comment>
<sequence length="76" mass="8848">MWNARRDKNAIPGQDCHARRPSLLETVPRQSQAYTTIPGHWKPSCHWAWAGRKYLPLKSLKEDFQHSQHVAFVPTL</sequence>
<accession>A0A401RW62</accession>
<gene>
    <name evidence="1" type="ORF">chiPu_0000773</name>
</gene>
<dbReference type="EMBL" id="BEZZ01000010">
    <property type="protein sequence ID" value="GCC22386.1"/>
    <property type="molecule type" value="Genomic_DNA"/>
</dbReference>
<name>A0A401RW62_CHIPU</name>
<dbReference type="Proteomes" id="UP000287033">
    <property type="component" value="Unassembled WGS sequence"/>
</dbReference>
<organism evidence="1 2">
    <name type="scientific">Chiloscyllium punctatum</name>
    <name type="common">Brownbanded bambooshark</name>
    <name type="synonym">Hemiscyllium punctatum</name>
    <dbReference type="NCBI Taxonomy" id="137246"/>
    <lineage>
        <taxon>Eukaryota</taxon>
        <taxon>Metazoa</taxon>
        <taxon>Chordata</taxon>
        <taxon>Craniata</taxon>
        <taxon>Vertebrata</taxon>
        <taxon>Chondrichthyes</taxon>
        <taxon>Elasmobranchii</taxon>
        <taxon>Galeomorphii</taxon>
        <taxon>Galeoidea</taxon>
        <taxon>Orectolobiformes</taxon>
        <taxon>Hemiscylliidae</taxon>
        <taxon>Chiloscyllium</taxon>
    </lineage>
</organism>
<reference evidence="1 2" key="1">
    <citation type="journal article" date="2018" name="Nat. Ecol. Evol.">
        <title>Shark genomes provide insights into elasmobranch evolution and the origin of vertebrates.</title>
        <authorList>
            <person name="Hara Y"/>
            <person name="Yamaguchi K"/>
            <person name="Onimaru K"/>
            <person name="Kadota M"/>
            <person name="Koyanagi M"/>
            <person name="Keeley SD"/>
            <person name="Tatsumi K"/>
            <person name="Tanaka K"/>
            <person name="Motone F"/>
            <person name="Kageyama Y"/>
            <person name="Nozu R"/>
            <person name="Adachi N"/>
            <person name="Nishimura O"/>
            <person name="Nakagawa R"/>
            <person name="Tanegashima C"/>
            <person name="Kiyatake I"/>
            <person name="Matsumoto R"/>
            <person name="Murakumo K"/>
            <person name="Nishida K"/>
            <person name="Terakita A"/>
            <person name="Kuratani S"/>
            <person name="Sato K"/>
            <person name="Hyodo S Kuraku.S."/>
        </authorList>
    </citation>
    <scope>NUCLEOTIDE SEQUENCE [LARGE SCALE GENOMIC DNA]</scope>
</reference>
<dbReference type="AlphaFoldDB" id="A0A401RW62"/>
<evidence type="ECO:0000313" key="1">
    <source>
        <dbReference type="EMBL" id="GCC22386.1"/>
    </source>
</evidence>
<evidence type="ECO:0000313" key="2">
    <source>
        <dbReference type="Proteomes" id="UP000287033"/>
    </source>
</evidence>
<protein>
    <submittedName>
        <fullName evidence="1">Uncharacterized protein</fullName>
    </submittedName>
</protein>
<proteinExistence type="predicted"/>
<keyword evidence="2" id="KW-1185">Reference proteome</keyword>